<evidence type="ECO:0000256" key="2">
    <source>
        <dbReference type="ARBA" id="ARBA00022679"/>
    </source>
</evidence>
<proteinExistence type="predicted"/>
<sequence length="391" mass="40730">MTRVLVARLDSMGDVLVTGPAVRAIAADPAVSELAFLCGPAGRPAAELLPGPTEVFTWESPWTVVPAPPVDEAHLDVLVQYLRRGFDRVVILTSFHQSPLPLALLAKLAGVPHVTGASVDFAGSLLDVRLRPGEDFPEDQPEAERALTIAEAAGFSLPAGDDGRLAITDPTGTFFPTGPDGAGTEDDGTRTEAGVLLARTLAEAPYFVLHPGASAPARTWPAENARDTVRALDSAGYRVVVTGSPAERELTRFVAGSRGIDAGGATDLRGTAEILARAEAVIVGNTGPAHLAAAVGTPVVSLFAPVVPLIRWAPYGVPLEILGDQHAPCRLSRARDCPVPGHPCLSQVTASEVVDALGRLLERVRTGSAAVPDELLTPARSTTRAPRKGPS</sequence>
<comment type="caution">
    <text evidence="4">The sequence shown here is derived from an EMBL/GenBank/DDBJ whole genome shotgun (WGS) entry which is preliminary data.</text>
</comment>
<evidence type="ECO:0000313" key="4">
    <source>
        <dbReference type="EMBL" id="GAA1999776.1"/>
    </source>
</evidence>
<organism evidence="4 5">
    <name type="scientific">Brevibacterium samyangense</name>
    <dbReference type="NCBI Taxonomy" id="366888"/>
    <lineage>
        <taxon>Bacteria</taxon>
        <taxon>Bacillati</taxon>
        <taxon>Actinomycetota</taxon>
        <taxon>Actinomycetes</taxon>
        <taxon>Micrococcales</taxon>
        <taxon>Brevibacteriaceae</taxon>
        <taxon>Brevibacterium</taxon>
    </lineage>
</organism>
<dbReference type="Gene3D" id="3.40.50.2000">
    <property type="entry name" value="Glycogen Phosphorylase B"/>
    <property type="match status" value="2"/>
</dbReference>
<dbReference type="InterPro" id="IPR051199">
    <property type="entry name" value="LPS_LOS_Heptosyltrfase"/>
</dbReference>
<dbReference type="InterPro" id="IPR002201">
    <property type="entry name" value="Glyco_trans_9"/>
</dbReference>
<gene>
    <name evidence="4" type="ORF">GCM10009755_04330</name>
</gene>
<dbReference type="RefSeq" id="WP_344306551.1">
    <property type="nucleotide sequence ID" value="NZ_BAAANO010000004.1"/>
</dbReference>
<dbReference type="Pfam" id="PF01075">
    <property type="entry name" value="Glyco_transf_9"/>
    <property type="match status" value="1"/>
</dbReference>
<dbReference type="SUPFAM" id="SSF53756">
    <property type="entry name" value="UDP-Glycosyltransferase/glycogen phosphorylase"/>
    <property type="match status" value="1"/>
</dbReference>
<evidence type="ECO:0000256" key="3">
    <source>
        <dbReference type="SAM" id="MobiDB-lite"/>
    </source>
</evidence>
<dbReference type="CDD" id="cd03789">
    <property type="entry name" value="GT9_LPS_heptosyltransferase"/>
    <property type="match status" value="1"/>
</dbReference>
<dbReference type="EMBL" id="BAAANO010000004">
    <property type="protein sequence ID" value="GAA1999776.1"/>
    <property type="molecule type" value="Genomic_DNA"/>
</dbReference>
<evidence type="ECO:0000256" key="1">
    <source>
        <dbReference type="ARBA" id="ARBA00022676"/>
    </source>
</evidence>
<dbReference type="PANTHER" id="PTHR30160">
    <property type="entry name" value="TETRAACYLDISACCHARIDE 4'-KINASE-RELATED"/>
    <property type="match status" value="1"/>
</dbReference>
<name>A0ABP5ELU8_9MICO</name>
<feature type="region of interest" description="Disordered" evidence="3">
    <location>
        <begin position="372"/>
        <end position="391"/>
    </location>
</feature>
<keyword evidence="5" id="KW-1185">Reference proteome</keyword>
<accession>A0ABP5ELU8</accession>
<reference evidence="5" key="1">
    <citation type="journal article" date="2019" name="Int. J. Syst. Evol. Microbiol.">
        <title>The Global Catalogue of Microorganisms (GCM) 10K type strain sequencing project: providing services to taxonomists for standard genome sequencing and annotation.</title>
        <authorList>
            <consortium name="The Broad Institute Genomics Platform"/>
            <consortium name="The Broad Institute Genome Sequencing Center for Infectious Disease"/>
            <person name="Wu L."/>
            <person name="Ma J."/>
        </authorList>
    </citation>
    <scope>NUCLEOTIDE SEQUENCE [LARGE SCALE GENOMIC DNA]</scope>
    <source>
        <strain evidence="5">JCM 14546</strain>
    </source>
</reference>
<protein>
    <submittedName>
        <fullName evidence="4">Glycosyltransferase family 9 protein</fullName>
    </submittedName>
</protein>
<dbReference type="Proteomes" id="UP001500755">
    <property type="component" value="Unassembled WGS sequence"/>
</dbReference>
<dbReference type="PANTHER" id="PTHR30160:SF1">
    <property type="entry name" value="LIPOPOLYSACCHARIDE 1,2-N-ACETYLGLUCOSAMINETRANSFERASE-RELATED"/>
    <property type="match status" value="1"/>
</dbReference>
<keyword evidence="2" id="KW-0808">Transferase</keyword>
<evidence type="ECO:0000313" key="5">
    <source>
        <dbReference type="Proteomes" id="UP001500755"/>
    </source>
</evidence>
<keyword evidence="1" id="KW-0328">Glycosyltransferase</keyword>